<sequence>MFNSIETQRCSSEQRFEDDLQLLDEQTNSQITGGMMQLLMNNPYLAAQMMLFVSMPQLSEQWQQELPTSLQQIQLSDLLIALANPKASQLLATEAPILLPWVTPYLGGLGWLPAASCSSLDSVPLPWNAPVITESKGPECCCKSGAVLQRLQSLDGDPSHILQAPEIRFSKQMESLQAMGFQNHHANLQALIATEGDTSAAIHKLKRSQGF</sequence>
<dbReference type="InterPro" id="IPR009060">
    <property type="entry name" value="UBA-like_sf"/>
</dbReference>
<dbReference type="FunFam" id="1.10.8.10:FF:000077">
    <property type="entry name" value="Ubiquilin like"/>
    <property type="match status" value="1"/>
</dbReference>
<dbReference type="GeneTree" id="ENSGT00940000163345"/>
<dbReference type="GO" id="GO:0006511">
    <property type="term" value="P:ubiquitin-dependent protein catabolic process"/>
    <property type="evidence" value="ECO:0007669"/>
    <property type="project" value="TreeGrafter"/>
</dbReference>
<name>A0A8C8YIC3_PROSS</name>
<dbReference type="Proteomes" id="UP000694414">
    <property type="component" value="Unplaced"/>
</dbReference>
<dbReference type="AlphaFoldDB" id="A0A8C8YIC3"/>
<evidence type="ECO:0000313" key="1">
    <source>
        <dbReference type="Ensembl" id="ENSPSMP00000000801.1"/>
    </source>
</evidence>
<dbReference type="Gene3D" id="1.10.8.10">
    <property type="entry name" value="DNA helicase RuvA subunit, C-terminal domain"/>
    <property type="match status" value="1"/>
</dbReference>
<dbReference type="PANTHER" id="PTHR10677:SF9">
    <property type="entry name" value="UBIQUILIN-LIKE PROTEIN"/>
    <property type="match status" value="1"/>
</dbReference>
<dbReference type="GO" id="GO:0005829">
    <property type="term" value="C:cytosol"/>
    <property type="evidence" value="ECO:0007669"/>
    <property type="project" value="TreeGrafter"/>
</dbReference>
<dbReference type="GO" id="GO:0031593">
    <property type="term" value="F:polyubiquitin modification-dependent protein binding"/>
    <property type="evidence" value="ECO:0007669"/>
    <property type="project" value="TreeGrafter"/>
</dbReference>
<accession>A0A8C8YIC3</accession>
<reference evidence="1" key="2">
    <citation type="submission" date="2025-09" db="UniProtKB">
        <authorList>
            <consortium name="Ensembl"/>
        </authorList>
    </citation>
    <scope>IDENTIFICATION</scope>
</reference>
<organism evidence="1 2">
    <name type="scientific">Prolemur simus</name>
    <name type="common">Greater bamboo lemur</name>
    <name type="synonym">Hapalemur simus</name>
    <dbReference type="NCBI Taxonomy" id="1328070"/>
    <lineage>
        <taxon>Eukaryota</taxon>
        <taxon>Metazoa</taxon>
        <taxon>Chordata</taxon>
        <taxon>Craniata</taxon>
        <taxon>Vertebrata</taxon>
        <taxon>Euteleostomi</taxon>
        <taxon>Mammalia</taxon>
        <taxon>Eutheria</taxon>
        <taxon>Euarchontoglires</taxon>
        <taxon>Primates</taxon>
        <taxon>Strepsirrhini</taxon>
        <taxon>Lemuriformes</taxon>
        <taxon>Lemuridae</taxon>
        <taxon>Prolemur</taxon>
    </lineage>
</organism>
<keyword evidence="2" id="KW-1185">Reference proteome</keyword>
<dbReference type="Ensembl" id="ENSPSMT00000000911.1">
    <property type="protein sequence ID" value="ENSPSMP00000000801.1"/>
    <property type="gene ID" value="ENSPSMG00000000601.1"/>
</dbReference>
<reference evidence="1" key="1">
    <citation type="submission" date="2025-08" db="UniProtKB">
        <authorList>
            <consortium name="Ensembl"/>
        </authorList>
    </citation>
    <scope>IDENTIFICATION</scope>
</reference>
<evidence type="ECO:0000313" key="2">
    <source>
        <dbReference type="Proteomes" id="UP000694414"/>
    </source>
</evidence>
<evidence type="ECO:0008006" key="3">
    <source>
        <dbReference type="Google" id="ProtNLM"/>
    </source>
</evidence>
<dbReference type="InterPro" id="IPR015496">
    <property type="entry name" value="Ubiquilin"/>
</dbReference>
<protein>
    <recommendedName>
        <fullName evidence="3">UBA domain-containing protein</fullName>
    </recommendedName>
</protein>
<dbReference type="SUPFAM" id="SSF46934">
    <property type="entry name" value="UBA-like"/>
    <property type="match status" value="1"/>
</dbReference>
<dbReference type="PANTHER" id="PTHR10677">
    <property type="entry name" value="UBIQUILIN"/>
    <property type="match status" value="1"/>
</dbReference>
<proteinExistence type="predicted"/>